<accession>A0A7K0BW17</accession>
<dbReference type="SMART" id="SM00706">
    <property type="entry name" value="TECPR"/>
    <property type="match status" value="4"/>
</dbReference>
<dbReference type="AlphaFoldDB" id="A0A7K0BW17"/>
<dbReference type="EMBL" id="WEGH01000002">
    <property type="protein sequence ID" value="MQY05368.1"/>
    <property type="molecule type" value="Genomic_DNA"/>
</dbReference>
<protein>
    <submittedName>
        <fullName evidence="1">Uncharacterized protein</fullName>
    </submittedName>
</protein>
<dbReference type="OrthoDB" id="3454650at2"/>
<proteinExistence type="predicted"/>
<dbReference type="InterPro" id="IPR006624">
    <property type="entry name" value="Beta-propeller_rpt_TECPR"/>
</dbReference>
<dbReference type="SUPFAM" id="SSF51004">
    <property type="entry name" value="C-terminal (heme d1) domain of cytochrome cd1-nitrite reductase"/>
    <property type="match status" value="1"/>
</dbReference>
<dbReference type="Proteomes" id="UP000487268">
    <property type="component" value="Unassembled WGS sequence"/>
</dbReference>
<evidence type="ECO:0000313" key="2">
    <source>
        <dbReference type="Proteomes" id="UP000487268"/>
    </source>
</evidence>
<gene>
    <name evidence="1" type="ORF">ACRB68_34410</name>
</gene>
<comment type="caution">
    <text evidence="1">The sequence shown here is derived from an EMBL/GenBank/DDBJ whole genome shotgun (WGS) entry which is preliminary data.</text>
</comment>
<organism evidence="1 2">
    <name type="scientific">Actinomadura macrotermitis</name>
    <dbReference type="NCBI Taxonomy" id="2585200"/>
    <lineage>
        <taxon>Bacteria</taxon>
        <taxon>Bacillati</taxon>
        <taxon>Actinomycetota</taxon>
        <taxon>Actinomycetes</taxon>
        <taxon>Streptosporangiales</taxon>
        <taxon>Thermomonosporaceae</taxon>
        <taxon>Actinomadura</taxon>
    </lineage>
</organism>
<keyword evidence="2" id="KW-1185">Reference proteome</keyword>
<sequence>MNRQQTQGHTGVTGTVLALSGDAPAGRPVARPIVEGPHLLSGVAATPAGEVWVAGNAGQRPLAARWDGTSWTLPPGPPLSAALVGASLQDIAAGPDGRVVAVGGALDRIAQVELPLLHEWDGASWTAWDDGLRGRVLTGVATAGGETWAVGHGFPWGGAAGPVVLRRADGGWLPEEVPQLPKGKLLAVAGTGPDDVWAVGADDRAGLILHRDGRSWRRVPHPATRFPLTGVAAVSPGEAWAVGRDRVLRWNGRKWSRVKAPVTGANTVAAAGPGEVWVAGGNGELARFDGRRWTAVPSPPPYGPDAVWLAATAARDGIWLAGSHRLTAGGAVGESPAITARSGDS</sequence>
<dbReference type="InterPro" id="IPR011048">
    <property type="entry name" value="Haem_d1_sf"/>
</dbReference>
<reference evidence="1 2" key="1">
    <citation type="submission" date="2019-10" db="EMBL/GenBank/DDBJ databases">
        <title>Actinomadura rubteroloni sp. nov. and Actinomadura macrotermitis sp. nov., isolated from the gut of fungus growing-termite Macrotermes natalensis.</title>
        <authorList>
            <person name="Benndorf R."/>
            <person name="Martin K."/>
            <person name="Kuefner M."/>
            <person name="De Beer W."/>
            <person name="Kaster A.-K."/>
            <person name="Vollmers J."/>
            <person name="Poulsen M."/>
            <person name="Beemelmanns C."/>
        </authorList>
    </citation>
    <scope>NUCLEOTIDE SEQUENCE [LARGE SCALE GENOMIC DNA]</scope>
    <source>
        <strain evidence="1 2">RB68</strain>
    </source>
</reference>
<name>A0A7K0BW17_9ACTN</name>
<evidence type="ECO:0000313" key="1">
    <source>
        <dbReference type="EMBL" id="MQY05368.1"/>
    </source>
</evidence>
<dbReference type="RefSeq" id="WP_153533431.1">
    <property type="nucleotide sequence ID" value="NZ_WEGH01000002.1"/>
</dbReference>